<reference evidence="1 2" key="1">
    <citation type="submission" date="2019-12" db="EMBL/GenBank/DDBJ databases">
        <title>Genomic-based taxomic classification of the family Erythrobacteraceae.</title>
        <authorList>
            <person name="Xu L."/>
        </authorList>
    </citation>
    <scope>NUCLEOTIDE SEQUENCE [LARGE SCALE GENOMIC DNA]</scope>
    <source>
        <strain evidence="1 2">KEMB 9005-328</strain>
    </source>
</reference>
<dbReference type="OrthoDB" id="9952388at2"/>
<dbReference type="AlphaFoldDB" id="A0A845AKK5"/>
<accession>A0A845AKK5</accession>
<gene>
    <name evidence="1" type="ORF">GRI58_12800</name>
</gene>
<protein>
    <submittedName>
        <fullName evidence="1">Uncharacterized protein</fullName>
    </submittedName>
</protein>
<dbReference type="Proteomes" id="UP000439780">
    <property type="component" value="Unassembled WGS sequence"/>
</dbReference>
<keyword evidence="2" id="KW-1185">Reference proteome</keyword>
<proteinExistence type="predicted"/>
<dbReference type="RefSeq" id="WP_160753987.1">
    <property type="nucleotide sequence ID" value="NZ_WTYA01000010.1"/>
</dbReference>
<sequence length="81" mass="8929">MSLHQKLTMSKNHSTLIGGQQWDPDFYRGTGYPSMLATVAGGGGNRQRRVGGAHLGVVRDSVNGFLQFCFKLFEKRIKTDG</sequence>
<organism evidence="1 2">
    <name type="scientific">Qipengyuania algicida</name>
    <dbReference type="NCBI Taxonomy" id="1836209"/>
    <lineage>
        <taxon>Bacteria</taxon>
        <taxon>Pseudomonadati</taxon>
        <taxon>Pseudomonadota</taxon>
        <taxon>Alphaproteobacteria</taxon>
        <taxon>Sphingomonadales</taxon>
        <taxon>Erythrobacteraceae</taxon>
        <taxon>Qipengyuania</taxon>
    </lineage>
</organism>
<evidence type="ECO:0000313" key="2">
    <source>
        <dbReference type="Proteomes" id="UP000439780"/>
    </source>
</evidence>
<name>A0A845AKK5_9SPHN</name>
<dbReference type="EMBL" id="WTYA01000010">
    <property type="protein sequence ID" value="MXP29693.1"/>
    <property type="molecule type" value="Genomic_DNA"/>
</dbReference>
<comment type="caution">
    <text evidence="1">The sequence shown here is derived from an EMBL/GenBank/DDBJ whole genome shotgun (WGS) entry which is preliminary data.</text>
</comment>
<evidence type="ECO:0000313" key="1">
    <source>
        <dbReference type="EMBL" id="MXP29693.1"/>
    </source>
</evidence>